<name>A0ABR3VSJ6_9PEZI</name>
<evidence type="ECO:0000313" key="2">
    <source>
        <dbReference type="EMBL" id="KAL1844635.1"/>
    </source>
</evidence>
<evidence type="ECO:0000256" key="1">
    <source>
        <dbReference type="SAM" id="MobiDB-lite"/>
    </source>
</evidence>
<protein>
    <recommendedName>
        <fullName evidence="4">Aminoglycoside phosphotransferase domain-containing protein</fullName>
    </recommendedName>
</protein>
<feature type="region of interest" description="Disordered" evidence="1">
    <location>
        <begin position="1"/>
        <end position="23"/>
    </location>
</feature>
<dbReference type="Proteomes" id="UP001586593">
    <property type="component" value="Unassembled WGS sequence"/>
</dbReference>
<evidence type="ECO:0000313" key="3">
    <source>
        <dbReference type="Proteomes" id="UP001586593"/>
    </source>
</evidence>
<sequence length="218" mass="24287">MTRNHPSAPLPKSAGFSIQSQQKQPSQLRWKRMSALNGFSKCRTVVGGSTERSAWELYEWVSTLPPDGLPCWLADHDLCHGPTTPACRSSSRTARSGFYACPARKVHPDYADEKVAMEVAALQLIRRETTIPVPRIEAWVVAAQNPLGLGPCMAMEYIQDGVCLNDLFRDATNGSRLLREDVSDDEMETLYRQVAGFLLQLLPLDLAILATWTLQVRT</sequence>
<reference evidence="2 3" key="1">
    <citation type="journal article" date="2024" name="Commun. Biol.">
        <title>Comparative genomic analysis of thermophilic fungi reveals convergent evolutionary adaptations and gene losses.</title>
        <authorList>
            <person name="Steindorff A.S."/>
            <person name="Aguilar-Pontes M.V."/>
            <person name="Robinson A.J."/>
            <person name="Andreopoulos B."/>
            <person name="LaButti K."/>
            <person name="Kuo A."/>
            <person name="Mondo S."/>
            <person name="Riley R."/>
            <person name="Otillar R."/>
            <person name="Haridas S."/>
            <person name="Lipzen A."/>
            <person name="Grimwood J."/>
            <person name="Schmutz J."/>
            <person name="Clum A."/>
            <person name="Reid I.D."/>
            <person name="Moisan M.C."/>
            <person name="Butler G."/>
            <person name="Nguyen T.T.M."/>
            <person name="Dewar K."/>
            <person name="Conant G."/>
            <person name="Drula E."/>
            <person name="Henrissat B."/>
            <person name="Hansel C."/>
            <person name="Singer S."/>
            <person name="Hutchinson M.I."/>
            <person name="de Vries R.P."/>
            <person name="Natvig D.O."/>
            <person name="Powell A.J."/>
            <person name="Tsang A."/>
            <person name="Grigoriev I.V."/>
        </authorList>
    </citation>
    <scope>NUCLEOTIDE SEQUENCE [LARGE SCALE GENOMIC DNA]</scope>
    <source>
        <strain evidence="2 3">ATCC 24622</strain>
    </source>
</reference>
<proteinExistence type="predicted"/>
<evidence type="ECO:0008006" key="4">
    <source>
        <dbReference type="Google" id="ProtNLM"/>
    </source>
</evidence>
<dbReference type="EMBL" id="JAZHXJ010001576">
    <property type="protein sequence ID" value="KAL1844635.1"/>
    <property type="molecule type" value="Genomic_DNA"/>
</dbReference>
<accession>A0ABR3VSJ6</accession>
<keyword evidence="3" id="KW-1185">Reference proteome</keyword>
<gene>
    <name evidence="2" type="ORF">VTK73DRAFT_2129</name>
</gene>
<comment type="caution">
    <text evidence="2">The sequence shown here is derived from an EMBL/GenBank/DDBJ whole genome shotgun (WGS) entry which is preliminary data.</text>
</comment>
<organism evidence="2 3">
    <name type="scientific">Phialemonium thermophilum</name>
    <dbReference type="NCBI Taxonomy" id="223376"/>
    <lineage>
        <taxon>Eukaryota</taxon>
        <taxon>Fungi</taxon>
        <taxon>Dikarya</taxon>
        <taxon>Ascomycota</taxon>
        <taxon>Pezizomycotina</taxon>
        <taxon>Sordariomycetes</taxon>
        <taxon>Sordariomycetidae</taxon>
        <taxon>Cephalothecales</taxon>
        <taxon>Cephalothecaceae</taxon>
        <taxon>Phialemonium</taxon>
    </lineage>
</organism>